<dbReference type="RefSeq" id="WP_014203057.1">
    <property type="nucleotide sequence ID" value="NC_016599.1"/>
</dbReference>
<keyword evidence="1" id="KW-0472">Membrane</keyword>
<dbReference type="STRING" id="926562.Oweho_2746"/>
<sequence length="78" mass="8811">MKKPLNLSSSESKATLRFNIKESVKIVIKFLGITTWIVIFAMTLLEIKQYYNIDVIPGVNTSIEDLHSAVFSGVSKFF</sequence>
<dbReference type="HOGENOM" id="CLU_2618644_0_0_10"/>
<keyword evidence="1" id="KW-1133">Transmembrane helix</keyword>
<evidence type="ECO:0000313" key="3">
    <source>
        <dbReference type="Proteomes" id="UP000005631"/>
    </source>
</evidence>
<dbReference type="EMBL" id="CP003156">
    <property type="protein sequence ID" value="AEV33708.1"/>
    <property type="molecule type" value="Genomic_DNA"/>
</dbReference>
<reference evidence="2 3" key="1">
    <citation type="journal article" date="2012" name="Stand. Genomic Sci.">
        <title>Genome sequence of the orange-pigmented seawater bacterium Owenweeksia hongkongensis type strain (UST20020801(T)).</title>
        <authorList>
            <person name="Riedel T."/>
            <person name="Held B."/>
            <person name="Nolan M."/>
            <person name="Lucas S."/>
            <person name="Lapidus A."/>
            <person name="Tice H."/>
            <person name="Del Rio T.G."/>
            <person name="Cheng J.F."/>
            <person name="Han C."/>
            <person name="Tapia R."/>
            <person name="Goodwin L.A."/>
            <person name="Pitluck S."/>
            <person name="Liolios K."/>
            <person name="Mavromatis K."/>
            <person name="Pagani I."/>
            <person name="Ivanova N."/>
            <person name="Mikhailova N."/>
            <person name="Pati A."/>
            <person name="Chen A."/>
            <person name="Palaniappan K."/>
            <person name="Rohde M."/>
            <person name="Tindall B.J."/>
            <person name="Detter J.C."/>
            <person name="Goker M."/>
            <person name="Woyke T."/>
            <person name="Bristow J."/>
            <person name="Eisen J.A."/>
            <person name="Markowitz V."/>
            <person name="Hugenholtz P."/>
            <person name="Klenk H.P."/>
            <person name="Kyrpides N.C."/>
        </authorList>
    </citation>
    <scope>NUCLEOTIDE SEQUENCE</scope>
    <source>
        <strain evidence="3">DSM 17368 / JCM 12287 / NRRL B-23963</strain>
    </source>
</reference>
<dbReference type="Proteomes" id="UP000005631">
    <property type="component" value="Chromosome"/>
</dbReference>
<feature type="transmembrane region" description="Helical" evidence="1">
    <location>
        <begin position="26"/>
        <end position="45"/>
    </location>
</feature>
<name>G8R042_OWEHD</name>
<evidence type="ECO:0000313" key="2">
    <source>
        <dbReference type="EMBL" id="AEV33708.1"/>
    </source>
</evidence>
<organism evidence="2 3">
    <name type="scientific">Owenweeksia hongkongensis (strain DSM 17368 / CIP 108786 / JCM 12287 / NRRL B-23963 / UST20020801)</name>
    <dbReference type="NCBI Taxonomy" id="926562"/>
    <lineage>
        <taxon>Bacteria</taxon>
        <taxon>Pseudomonadati</taxon>
        <taxon>Bacteroidota</taxon>
        <taxon>Flavobacteriia</taxon>
        <taxon>Flavobacteriales</taxon>
        <taxon>Owenweeksiaceae</taxon>
        <taxon>Owenweeksia</taxon>
    </lineage>
</organism>
<protein>
    <submittedName>
        <fullName evidence="2">Uncharacterized protein</fullName>
    </submittedName>
</protein>
<evidence type="ECO:0000256" key="1">
    <source>
        <dbReference type="SAM" id="Phobius"/>
    </source>
</evidence>
<keyword evidence="1" id="KW-0812">Transmembrane</keyword>
<proteinExistence type="predicted"/>
<accession>G8R042</accession>
<gene>
    <name evidence="2" type="ordered locus">Oweho_2746</name>
</gene>
<keyword evidence="3" id="KW-1185">Reference proteome</keyword>
<dbReference type="AlphaFoldDB" id="G8R042"/>
<dbReference type="KEGG" id="oho:Oweho_2746"/>